<protein>
    <recommendedName>
        <fullName evidence="4">Phage-Barnase-EndoU-ColicinE5/D-RelE like nuclease 3 domain-containing protein</fullName>
    </recommendedName>
</protein>
<evidence type="ECO:0000313" key="2">
    <source>
        <dbReference type="EMBL" id="MBR9970807.1"/>
    </source>
</evidence>
<dbReference type="RefSeq" id="WP_211546262.1">
    <property type="nucleotide sequence ID" value="NZ_JAGTUF010000001.1"/>
</dbReference>
<name>A0ABS5I8S0_9PROT</name>
<accession>A0ABS5I8S0</accession>
<reference evidence="2 3" key="1">
    <citation type="submission" date="2021-04" db="EMBL/GenBank/DDBJ databases">
        <title>Magnetospirillum sulfuroxidans sp. nov., a facultative chemolithoautotrophic sulfur-oxidizing alphaproteobacterium isolated from freshwater sediment and proposals for Paramagetospirillum gen. nov., and Magnetospirillaceae fam. nov.</title>
        <authorList>
            <person name="Koziaeva V."/>
            <person name="Geelhoed J.S."/>
            <person name="Sorokin D.Y."/>
            <person name="Grouzdev D.S."/>
        </authorList>
    </citation>
    <scope>NUCLEOTIDE SEQUENCE [LARGE SCALE GENOMIC DNA]</scope>
    <source>
        <strain evidence="2 3">J10</strain>
    </source>
</reference>
<dbReference type="Proteomes" id="UP000680714">
    <property type="component" value="Unassembled WGS sequence"/>
</dbReference>
<evidence type="ECO:0008006" key="4">
    <source>
        <dbReference type="Google" id="ProtNLM"/>
    </source>
</evidence>
<dbReference type="EMBL" id="JAGTUF010000001">
    <property type="protein sequence ID" value="MBR9970807.1"/>
    <property type="molecule type" value="Genomic_DNA"/>
</dbReference>
<evidence type="ECO:0000256" key="1">
    <source>
        <dbReference type="SAM" id="MobiDB-lite"/>
    </source>
</evidence>
<gene>
    <name evidence="2" type="ORF">KEC16_03660</name>
</gene>
<feature type="region of interest" description="Disordered" evidence="1">
    <location>
        <begin position="482"/>
        <end position="521"/>
    </location>
</feature>
<evidence type="ECO:0000313" key="3">
    <source>
        <dbReference type="Proteomes" id="UP000680714"/>
    </source>
</evidence>
<sequence>MFVSTASEQFSLEQAAANPLQGEIQDFSLTYARSLDDGRMRLAADARQKSLVQAYDDYTDDIWHKTGERVSNPYRVSADSAAFADAIARDPEAMTKWEAERWAKFDGKVSDLASKFPGLTVKTRDDIQADIAERVRGVKDLAERDGINVGWAGLGRFAGYGQAAMEDPTNAVAMIFGGFGAGDAMATAAARATLASRLAPIGGTMLREGAANAVTEAVTQPQVKGFSNELGIEYGWDEVAANVAMAGAGGAVLGGGLHATGLGLKSLLGKWGAAKTAGHVVEDAETRAAAMVLRDVETMRRANPYPPGVEGDAAFAEADRAVIDALMKGGPLPAEALSRFDANQRTRIMEFADGDLSEGERASRRKPDAIHHSVARGERAEVLASQVKADLGKTVDFTDAVHRIDEDGVKHAMKHHAGDHLPLRRDDLARIPEAVRTGEVVKADLGKTGQIGIEYRVRVDDGWLHVHEELRKARSLAFITAYRRPDKTKPGHNGPGSDGPQRSPQTGWPSPGSPHPDNMRAAPVERKTLPPELKPPSGKPPETLVGFLKRMGGVKDTDGWLSHMGVDNSRRPGLIAGKGMDLDDAALRAWEDGFFPEFHDRPTPDHLRLQIAADLGPEGLDRVRGSDVGARLEWDAYNGMMDDLDRMGVDPYGKSWEEISASVDAYHAAEAESHRMFMEVALPKINPDAAQALSDEQAFIARIYGELLAEDVDIPTGLTDMDGRLDMVSARETMDAWDDEAMSWDSAIACFGKVS</sequence>
<organism evidence="2 3">
    <name type="scientific">Magnetospirillum sulfuroxidans</name>
    <dbReference type="NCBI Taxonomy" id="611300"/>
    <lineage>
        <taxon>Bacteria</taxon>
        <taxon>Pseudomonadati</taxon>
        <taxon>Pseudomonadota</taxon>
        <taxon>Alphaproteobacteria</taxon>
        <taxon>Rhodospirillales</taxon>
        <taxon>Rhodospirillaceae</taxon>
        <taxon>Magnetospirillum</taxon>
    </lineage>
</organism>
<proteinExistence type="predicted"/>
<comment type="caution">
    <text evidence="2">The sequence shown here is derived from an EMBL/GenBank/DDBJ whole genome shotgun (WGS) entry which is preliminary data.</text>
</comment>
<keyword evidence="3" id="KW-1185">Reference proteome</keyword>